<keyword evidence="7" id="KW-0238">DNA-binding</keyword>
<reference evidence="13 14" key="1">
    <citation type="submission" date="2016-10" db="EMBL/GenBank/DDBJ databases">
        <title>Complete Genome Sequence of Peptococcaceae strain DCMF.</title>
        <authorList>
            <person name="Edwards R.J."/>
            <person name="Holland S.I."/>
            <person name="Deshpande N.P."/>
            <person name="Wong Y.K."/>
            <person name="Ertan H."/>
            <person name="Manefield M."/>
            <person name="Russell T.L."/>
            <person name="Lee M.J."/>
        </authorList>
    </citation>
    <scope>NUCLEOTIDE SEQUENCE [LARGE SCALE GENOMIC DNA]</scope>
    <source>
        <strain evidence="13 14">DCMF</strain>
    </source>
</reference>
<dbReference type="GO" id="GO:0005737">
    <property type="term" value="C:cytoplasm"/>
    <property type="evidence" value="ECO:0007669"/>
    <property type="project" value="UniProtKB-SubCell"/>
</dbReference>
<sequence length="158" mass="18519">MNDSNNEFYTFRGYAKQHQGLTPSMEDYLEMIFRLSQNKFYTRINDLASALNVQPPSATKMVQKLAELNYLKYEKYGIIELTPVGIEVGRLLLKRHEKLETFLRLLGVQENVLEDTEKIEHSLSEETLECICHFVEFMQATPAYVDAFQKFPRKKDKE</sequence>
<dbReference type="RefSeq" id="WP_148135733.1">
    <property type="nucleotide sequence ID" value="NZ_CP017634.1"/>
</dbReference>
<evidence type="ECO:0000256" key="9">
    <source>
        <dbReference type="ARBA" id="ARBA00023163"/>
    </source>
</evidence>
<name>A0A3G1KVF1_FORW1</name>
<dbReference type="NCBIfam" id="NF003025">
    <property type="entry name" value="PRK03902.1"/>
    <property type="match status" value="1"/>
</dbReference>
<dbReference type="InterPro" id="IPR022687">
    <property type="entry name" value="HTH_DTXR"/>
</dbReference>
<evidence type="ECO:0000256" key="7">
    <source>
        <dbReference type="ARBA" id="ARBA00023125"/>
    </source>
</evidence>
<dbReference type="InterPro" id="IPR001367">
    <property type="entry name" value="Fe_dep_repressor"/>
</dbReference>
<keyword evidence="6" id="KW-0805">Transcription regulation</keyword>
<dbReference type="GO" id="GO:0046914">
    <property type="term" value="F:transition metal ion binding"/>
    <property type="evidence" value="ECO:0007669"/>
    <property type="project" value="InterPro"/>
</dbReference>
<comment type="subunit">
    <text evidence="3">Homodimer.</text>
</comment>
<gene>
    <name evidence="13" type="ORF">DCMF_18170</name>
</gene>
<evidence type="ECO:0000313" key="14">
    <source>
        <dbReference type="Proteomes" id="UP000323521"/>
    </source>
</evidence>
<keyword evidence="4" id="KW-0963">Cytoplasm</keyword>
<keyword evidence="5" id="KW-0678">Repressor</keyword>
<dbReference type="PROSITE" id="PS50944">
    <property type="entry name" value="HTH_DTXR"/>
    <property type="match status" value="1"/>
</dbReference>
<dbReference type="SMART" id="SM00529">
    <property type="entry name" value="HTH_DTXR"/>
    <property type="match status" value="1"/>
</dbReference>
<dbReference type="EMBL" id="CP017634">
    <property type="protein sequence ID" value="ATW26422.1"/>
    <property type="molecule type" value="Genomic_DNA"/>
</dbReference>
<evidence type="ECO:0000256" key="11">
    <source>
        <dbReference type="ARBA" id="ARBA00032593"/>
    </source>
</evidence>
<evidence type="ECO:0000256" key="2">
    <source>
        <dbReference type="ARBA" id="ARBA00007871"/>
    </source>
</evidence>
<dbReference type="KEGG" id="fwa:DCMF_18170"/>
<evidence type="ECO:0000256" key="4">
    <source>
        <dbReference type="ARBA" id="ARBA00022490"/>
    </source>
</evidence>
<organism evidence="13 14">
    <name type="scientific">Formimonas warabiya</name>
    <dbReference type="NCBI Taxonomy" id="1761012"/>
    <lineage>
        <taxon>Bacteria</taxon>
        <taxon>Bacillati</taxon>
        <taxon>Bacillota</taxon>
        <taxon>Clostridia</taxon>
        <taxon>Eubacteriales</taxon>
        <taxon>Peptococcaceae</taxon>
        <taxon>Candidatus Formimonas</taxon>
    </lineage>
</organism>
<evidence type="ECO:0000313" key="13">
    <source>
        <dbReference type="EMBL" id="ATW26422.1"/>
    </source>
</evidence>
<evidence type="ECO:0000256" key="10">
    <source>
        <dbReference type="ARBA" id="ARBA00023211"/>
    </source>
</evidence>
<accession>A0A3G1KVF1</accession>
<keyword evidence="8" id="KW-0010">Activator</keyword>
<evidence type="ECO:0000256" key="1">
    <source>
        <dbReference type="ARBA" id="ARBA00004496"/>
    </source>
</evidence>
<dbReference type="InterPro" id="IPR050536">
    <property type="entry name" value="DtxR_MntR_Metal-Reg"/>
</dbReference>
<proteinExistence type="inferred from homology"/>
<keyword evidence="10" id="KW-0464">Manganese</keyword>
<dbReference type="Gene3D" id="1.10.60.10">
    <property type="entry name" value="Iron dependent repressor, metal binding and dimerisation domain"/>
    <property type="match status" value="1"/>
</dbReference>
<evidence type="ECO:0000256" key="3">
    <source>
        <dbReference type="ARBA" id="ARBA00011738"/>
    </source>
</evidence>
<dbReference type="GO" id="GO:0046983">
    <property type="term" value="F:protein dimerization activity"/>
    <property type="evidence" value="ECO:0007669"/>
    <property type="project" value="InterPro"/>
</dbReference>
<evidence type="ECO:0000256" key="5">
    <source>
        <dbReference type="ARBA" id="ARBA00022491"/>
    </source>
</evidence>
<evidence type="ECO:0000259" key="12">
    <source>
        <dbReference type="PROSITE" id="PS50944"/>
    </source>
</evidence>
<dbReference type="OrthoDB" id="9791355at2"/>
<dbReference type="SUPFAM" id="SSF46785">
    <property type="entry name" value="Winged helix' DNA-binding domain"/>
    <property type="match status" value="1"/>
</dbReference>
<dbReference type="InterPro" id="IPR036388">
    <property type="entry name" value="WH-like_DNA-bd_sf"/>
</dbReference>
<protein>
    <recommendedName>
        <fullName evidence="11">Manganese transport regulator</fullName>
    </recommendedName>
</protein>
<dbReference type="InterPro" id="IPR022689">
    <property type="entry name" value="Iron_dep_repressor"/>
</dbReference>
<dbReference type="PANTHER" id="PTHR33238">
    <property type="entry name" value="IRON (METAL) DEPENDENT REPRESSOR, DTXR FAMILY"/>
    <property type="match status" value="1"/>
</dbReference>
<dbReference type="Pfam" id="PF02742">
    <property type="entry name" value="Fe_dep_repr_C"/>
    <property type="match status" value="1"/>
</dbReference>
<dbReference type="InterPro" id="IPR036421">
    <property type="entry name" value="Fe_dep_repressor_sf"/>
</dbReference>
<feature type="domain" description="HTH dtxR-type" evidence="12">
    <location>
        <begin position="21"/>
        <end position="82"/>
    </location>
</feature>
<keyword evidence="9" id="KW-0804">Transcription</keyword>
<dbReference type="Pfam" id="PF01325">
    <property type="entry name" value="Fe_dep_repress"/>
    <property type="match status" value="1"/>
</dbReference>
<dbReference type="GO" id="GO:0003700">
    <property type="term" value="F:DNA-binding transcription factor activity"/>
    <property type="evidence" value="ECO:0007669"/>
    <property type="project" value="InterPro"/>
</dbReference>
<dbReference type="PANTHER" id="PTHR33238:SF11">
    <property type="entry name" value="TRANSCRIPTIONAL REGULATOR MNTR"/>
    <property type="match status" value="1"/>
</dbReference>
<dbReference type="GO" id="GO:0003677">
    <property type="term" value="F:DNA binding"/>
    <property type="evidence" value="ECO:0007669"/>
    <property type="project" value="UniProtKB-KW"/>
</dbReference>
<dbReference type="Gene3D" id="1.10.10.10">
    <property type="entry name" value="Winged helix-like DNA-binding domain superfamily/Winged helix DNA-binding domain"/>
    <property type="match status" value="1"/>
</dbReference>
<dbReference type="InterPro" id="IPR036390">
    <property type="entry name" value="WH_DNA-bd_sf"/>
</dbReference>
<comment type="subcellular location">
    <subcellularLocation>
        <location evidence="1">Cytoplasm</location>
    </subcellularLocation>
</comment>
<dbReference type="AlphaFoldDB" id="A0A3G1KVF1"/>
<evidence type="ECO:0000256" key="6">
    <source>
        <dbReference type="ARBA" id="ARBA00023015"/>
    </source>
</evidence>
<keyword evidence="14" id="KW-1185">Reference proteome</keyword>
<evidence type="ECO:0000256" key="8">
    <source>
        <dbReference type="ARBA" id="ARBA00023159"/>
    </source>
</evidence>
<comment type="similarity">
    <text evidence="2">Belongs to the DtxR/MntR family.</text>
</comment>
<dbReference type="Proteomes" id="UP000323521">
    <property type="component" value="Chromosome"/>
</dbReference>